<feature type="region of interest" description="Disordered" evidence="1">
    <location>
        <begin position="120"/>
        <end position="144"/>
    </location>
</feature>
<proteinExistence type="predicted"/>
<sequence length="144" mass="16285">RLLHYMDYIEMLHSKGFVALVMLTFVTKFLYLKSEIGGKSIGSGDTASNQRLYKYKPSLNELSEYKVSNQDLSSHQGDKLERFKEKSSCRSMFEIHKPTGHNWDKDTPYETLSKDLPPLLIWPQEGGTGTSSGSSSNSGQSKER</sequence>
<feature type="non-terminal residue" evidence="2">
    <location>
        <position position="1"/>
    </location>
</feature>
<evidence type="ECO:0000313" key="3">
    <source>
        <dbReference type="Proteomes" id="UP001497623"/>
    </source>
</evidence>
<feature type="compositionally biased region" description="Low complexity" evidence="1">
    <location>
        <begin position="131"/>
        <end position="144"/>
    </location>
</feature>
<reference evidence="2 3" key="1">
    <citation type="submission" date="2024-05" db="EMBL/GenBank/DDBJ databases">
        <authorList>
            <person name="Wallberg A."/>
        </authorList>
    </citation>
    <scope>NUCLEOTIDE SEQUENCE [LARGE SCALE GENOMIC DNA]</scope>
</reference>
<protein>
    <submittedName>
        <fullName evidence="2">Uncharacterized protein</fullName>
    </submittedName>
</protein>
<comment type="caution">
    <text evidence="2">The sequence shown here is derived from an EMBL/GenBank/DDBJ whole genome shotgun (WGS) entry which is preliminary data.</text>
</comment>
<dbReference type="AlphaFoldDB" id="A0AAV2RFJ8"/>
<accession>A0AAV2RFJ8</accession>
<dbReference type="EMBL" id="CAXKWB010022675">
    <property type="protein sequence ID" value="CAL4124510.1"/>
    <property type="molecule type" value="Genomic_DNA"/>
</dbReference>
<feature type="non-terminal residue" evidence="2">
    <location>
        <position position="144"/>
    </location>
</feature>
<organism evidence="2 3">
    <name type="scientific">Meganyctiphanes norvegica</name>
    <name type="common">Northern krill</name>
    <name type="synonym">Thysanopoda norvegica</name>
    <dbReference type="NCBI Taxonomy" id="48144"/>
    <lineage>
        <taxon>Eukaryota</taxon>
        <taxon>Metazoa</taxon>
        <taxon>Ecdysozoa</taxon>
        <taxon>Arthropoda</taxon>
        <taxon>Crustacea</taxon>
        <taxon>Multicrustacea</taxon>
        <taxon>Malacostraca</taxon>
        <taxon>Eumalacostraca</taxon>
        <taxon>Eucarida</taxon>
        <taxon>Euphausiacea</taxon>
        <taxon>Euphausiidae</taxon>
        <taxon>Meganyctiphanes</taxon>
    </lineage>
</organism>
<dbReference type="Proteomes" id="UP001497623">
    <property type="component" value="Unassembled WGS sequence"/>
</dbReference>
<name>A0AAV2RFJ8_MEGNR</name>
<gene>
    <name evidence="2" type="ORF">MNOR_LOCUS24572</name>
</gene>
<evidence type="ECO:0000313" key="2">
    <source>
        <dbReference type="EMBL" id="CAL4124510.1"/>
    </source>
</evidence>
<keyword evidence="3" id="KW-1185">Reference proteome</keyword>
<evidence type="ECO:0000256" key="1">
    <source>
        <dbReference type="SAM" id="MobiDB-lite"/>
    </source>
</evidence>